<comment type="caution">
    <text evidence="1">The sequence shown here is derived from an EMBL/GenBank/DDBJ whole genome shotgun (WGS) entry which is preliminary data.</text>
</comment>
<gene>
    <name evidence="1" type="ORF">Adt_36806</name>
</gene>
<organism evidence="1 2">
    <name type="scientific">Abeliophyllum distichum</name>
    <dbReference type="NCBI Taxonomy" id="126358"/>
    <lineage>
        <taxon>Eukaryota</taxon>
        <taxon>Viridiplantae</taxon>
        <taxon>Streptophyta</taxon>
        <taxon>Embryophyta</taxon>
        <taxon>Tracheophyta</taxon>
        <taxon>Spermatophyta</taxon>
        <taxon>Magnoliopsida</taxon>
        <taxon>eudicotyledons</taxon>
        <taxon>Gunneridae</taxon>
        <taxon>Pentapetalae</taxon>
        <taxon>asterids</taxon>
        <taxon>lamiids</taxon>
        <taxon>Lamiales</taxon>
        <taxon>Oleaceae</taxon>
        <taxon>Forsythieae</taxon>
        <taxon>Abeliophyllum</taxon>
    </lineage>
</organism>
<sequence length="151" mass="17230">MVNSLWQLSGFFAEANFLPPGCYSDHSPCIVSLFECHRKRSKNFKFFNMWVQHRDFNEVVDQNWDSMHVGTNQFILCAKLKGLKQPLKSLNKREFSHIAERAASARIALSTAQQSLHDQPSNVFLQQQVARFEEKGCISIGVGTEFFLSAS</sequence>
<evidence type="ECO:0000313" key="2">
    <source>
        <dbReference type="Proteomes" id="UP001604336"/>
    </source>
</evidence>
<dbReference type="PANTHER" id="PTHR33710">
    <property type="entry name" value="BNAC02G09200D PROTEIN"/>
    <property type="match status" value="1"/>
</dbReference>
<proteinExistence type="predicted"/>
<accession>A0ABD1QIM6</accession>
<dbReference type="AlphaFoldDB" id="A0ABD1QIM6"/>
<keyword evidence="2" id="KW-1185">Reference proteome</keyword>
<name>A0ABD1QIM6_9LAMI</name>
<dbReference type="PANTHER" id="PTHR33710:SF71">
    <property type="entry name" value="ENDONUCLEASE_EXONUCLEASE_PHOSPHATASE DOMAIN-CONTAINING PROTEIN"/>
    <property type="match status" value="1"/>
</dbReference>
<protein>
    <submittedName>
        <fullName evidence="1">Uncharacterized protein</fullName>
    </submittedName>
</protein>
<dbReference type="EMBL" id="JBFOLK010000011">
    <property type="protein sequence ID" value="KAL2476070.1"/>
    <property type="molecule type" value="Genomic_DNA"/>
</dbReference>
<reference evidence="2" key="1">
    <citation type="submission" date="2024-07" db="EMBL/GenBank/DDBJ databases">
        <title>Two chromosome-level genome assemblies of Korean endemic species Abeliophyllum distichum and Forsythia ovata (Oleaceae).</title>
        <authorList>
            <person name="Jang H."/>
        </authorList>
    </citation>
    <scope>NUCLEOTIDE SEQUENCE [LARGE SCALE GENOMIC DNA]</scope>
</reference>
<evidence type="ECO:0000313" key="1">
    <source>
        <dbReference type="EMBL" id="KAL2476070.1"/>
    </source>
</evidence>
<dbReference type="Proteomes" id="UP001604336">
    <property type="component" value="Unassembled WGS sequence"/>
</dbReference>